<gene>
    <name evidence="3" type="ORF">D3H55_14170</name>
</gene>
<protein>
    <submittedName>
        <fullName evidence="3">GNAT family N-acetyltransferase</fullName>
    </submittedName>
</protein>
<comment type="caution">
    <text evidence="3">The sequence shown here is derived from an EMBL/GenBank/DDBJ whole genome shotgun (WGS) entry which is preliminary data.</text>
</comment>
<dbReference type="Pfam" id="PF13523">
    <property type="entry name" value="Acetyltransf_8"/>
    <property type="match status" value="1"/>
</dbReference>
<dbReference type="GO" id="GO:0016410">
    <property type="term" value="F:N-acyltransferase activity"/>
    <property type="evidence" value="ECO:0007669"/>
    <property type="project" value="TreeGrafter"/>
</dbReference>
<dbReference type="CDD" id="cd04301">
    <property type="entry name" value="NAT_SF"/>
    <property type="match status" value="1"/>
</dbReference>
<dbReference type="Proteomes" id="UP000265801">
    <property type="component" value="Unassembled WGS sequence"/>
</dbReference>
<evidence type="ECO:0000259" key="2">
    <source>
        <dbReference type="PROSITE" id="PS51186"/>
    </source>
</evidence>
<dbReference type="OrthoDB" id="9795206at2"/>
<keyword evidence="1" id="KW-0046">Antibiotic resistance</keyword>
<dbReference type="GO" id="GO:0046677">
    <property type="term" value="P:response to antibiotic"/>
    <property type="evidence" value="ECO:0007669"/>
    <property type="project" value="UniProtKB-KW"/>
</dbReference>
<dbReference type="AlphaFoldDB" id="A0A3A1QV63"/>
<dbReference type="EMBL" id="QXIR01000019">
    <property type="protein sequence ID" value="RIW32070.1"/>
    <property type="molecule type" value="Genomic_DNA"/>
</dbReference>
<accession>A0A3A1QV63</accession>
<dbReference type="Gene3D" id="3.40.630.30">
    <property type="match status" value="1"/>
</dbReference>
<evidence type="ECO:0000313" key="3">
    <source>
        <dbReference type="EMBL" id="RIW32070.1"/>
    </source>
</evidence>
<keyword evidence="4" id="KW-1185">Reference proteome</keyword>
<dbReference type="PANTHER" id="PTHR31438">
    <property type="entry name" value="LYSINE N-ACYLTRANSFERASE C17G9.06C-RELATED"/>
    <property type="match status" value="1"/>
</dbReference>
<evidence type="ECO:0000256" key="1">
    <source>
        <dbReference type="ARBA" id="ARBA00023251"/>
    </source>
</evidence>
<proteinExistence type="predicted"/>
<dbReference type="PROSITE" id="PS51186">
    <property type="entry name" value="GNAT"/>
    <property type="match status" value="1"/>
</dbReference>
<dbReference type="SUPFAM" id="SSF55729">
    <property type="entry name" value="Acyl-CoA N-acyltransferases (Nat)"/>
    <property type="match status" value="1"/>
</dbReference>
<organism evidence="3 4">
    <name type="scientific">Bacillus salacetis</name>
    <dbReference type="NCBI Taxonomy" id="2315464"/>
    <lineage>
        <taxon>Bacteria</taxon>
        <taxon>Bacillati</taxon>
        <taxon>Bacillota</taxon>
        <taxon>Bacilli</taxon>
        <taxon>Bacillales</taxon>
        <taxon>Bacillaceae</taxon>
        <taxon>Bacillus</taxon>
    </lineage>
</organism>
<dbReference type="InterPro" id="IPR000182">
    <property type="entry name" value="GNAT_dom"/>
</dbReference>
<feature type="domain" description="N-acetyltransferase" evidence="2">
    <location>
        <begin position="7"/>
        <end position="167"/>
    </location>
</feature>
<name>A0A3A1QV63_9BACI</name>
<dbReference type="PANTHER" id="PTHR31438:SF1">
    <property type="entry name" value="LYSINE N-ACYLTRANSFERASE C17G9.06C-RELATED"/>
    <property type="match status" value="1"/>
</dbReference>
<evidence type="ECO:0000313" key="4">
    <source>
        <dbReference type="Proteomes" id="UP000265801"/>
    </source>
</evidence>
<dbReference type="InterPro" id="IPR016181">
    <property type="entry name" value="Acyl_CoA_acyltransferase"/>
</dbReference>
<reference evidence="3 4" key="1">
    <citation type="submission" date="2018-09" db="EMBL/GenBank/DDBJ databases">
        <title>Bacillus saliacetes sp. nov., isolated from Thai shrimp paste (Ka-pi).</title>
        <authorList>
            <person name="Daroonpunt R."/>
            <person name="Tanasupawat S."/>
            <person name="Yiamsombut S."/>
        </authorList>
    </citation>
    <scope>NUCLEOTIDE SEQUENCE [LARGE SCALE GENOMIC DNA]</scope>
    <source>
        <strain evidence="3 4">SKP7-4</strain>
    </source>
</reference>
<keyword evidence="3" id="KW-0808">Transferase</keyword>
<sequence>MILKDELHIRLMNWDDIDLMVKWLNDSNVLEFYEEPPSTKQRVIKKYGPRIDGHHYVVPCIVEYSRQPIGYIQYYKVPQSELKRYGLDEDHYFGIDQFIGDTRLWGKGIGTRMIQMMLQYLLERGASKVVLEVKKVNERAISSYKKCRFEKVSDLDYESDLMVWAAPVNSLIKD</sequence>